<dbReference type="Proteomes" id="UP000009173">
    <property type="component" value="Chromosome"/>
</dbReference>
<reference evidence="11" key="1">
    <citation type="journal article" date="2009" name="Environ. Microbiol.">
        <title>Contribution of mobile genetic elements to Desulfovibrio vulgaris genome plasticity.</title>
        <authorList>
            <person name="Walker C.B."/>
            <person name="Stolyar S."/>
            <person name="Chivian D."/>
            <person name="Pinel N."/>
            <person name="Gabster J.A."/>
            <person name="Dehal P.S."/>
            <person name="He Z."/>
            <person name="Yang Z.K."/>
            <person name="Yen H.C."/>
            <person name="Zhou J."/>
            <person name="Wall J.D."/>
            <person name="Hazen T.C."/>
            <person name="Arkin A.P."/>
            <person name="Stahl D.A."/>
        </authorList>
    </citation>
    <scope>NUCLEOTIDE SEQUENCE [LARGE SCALE GENOMIC DNA]</scope>
    <source>
        <strain evidence="11">DP4</strain>
    </source>
</reference>
<gene>
    <name evidence="10" type="ordered locus">Dvul_2823</name>
</gene>
<evidence type="ECO:0000256" key="7">
    <source>
        <dbReference type="ARBA" id="ARBA00047428"/>
    </source>
</evidence>
<dbReference type="PANTHER" id="PTHR43793">
    <property type="entry name" value="FAD SYNTHASE"/>
    <property type="match status" value="1"/>
</dbReference>
<dbReference type="PANTHER" id="PTHR43793:SF2">
    <property type="entry name" value="BIFUNCTIONAL PROTEIN HLDE"/>
    <property type="match status" value="1"/>
</dbReference>
<comment type="catalytic activity">
    <reaction evidence="7">
        <text>D-glycero-beta-D-manno-heptose 1-phosphate + ATP + H(+) = ADP-D-glycero-beta-D-manno-heptose + diphosphate</text>
        <dbReference type="Rhea" id="RHEA:27465"/>
        <dbReference type="ChEBI" id="CHEBI:15378"/>
        <dbReference type="ChEBI" id="CHEBI:30616"/>
        <dbReference type="ChEBI" id="CHEBI:33019"/>
        <dbReference type="ChEBI" id="CHEBI:59967"/>
        <dbReference type="ChEBI" id="CHEBI:61593"/>
        <dbReference type="EC" id="2.7.7.70"/>
    </reaction>
</comment>
<evidence type="ECO:0000256" key="5">
    <source>
        <dbReference type="ARBA" id="ARBA00022840"/>
    </source>
</evidence>
<evidence type="ECO:0000313" key="10">
    <source>
        <dbReference type="EMBL" id="ABM29834.1"/>
    </source>
</evidence>
<dbReference type="RefSeq" id="WP_011793109.1">
    <property type="nucleotide sequence ID" value="NC_008751.1"/>
</dbReference>
<dbReference type="KEGG" id="dvl:Dvul_2823"/>
<dbReference type="InterPro" id="IPR011914">
    <property type="entry name" value="RfaE_dom_II"/>
</dbReference>
<sequence length="200" mass="21115">MADTTVPQGATGDAPGKHAEGAHSEGVSAPSLDACAGALPAHPGVVTLSRLVDCLAPLRAAGKRIVFTNGCYDIVHPGHVDLLARARAEGDLLVLGLNSDESVRRQGKGADRPVNPFEVRAFVLAHLASVDFVVRFDEDTPYELIKAVRPHVLVKGGDWAIDRIVGRDIVEGDGGRVLSLPLLPGFSTTALITRIRTTHP</sequence>
<proteinExistence type="predicted"/>
<evidence type="ECO:0000256" key="6">
    <source>
        <dbReference type="ARBA" id="ARBA00023277"/>
    </source>
</evidence>
<dbReference type="GO" id="GO:0016779">
    <property type="term" value="F:nucleotidyltransferase activity"/>
    <property type="evidence" value="ECO:0007669"/>
    <property type="project" value="UniProtKB-KW"/>
</dbReference>
<dbReference type="InterPro" id="IPR050385">
    <property type="entry name" value="Archaeal_FAD_synthase"/>
</dbReference>
<evidence type="ECO:0000256" key="2">
    <source>
        <dbReference type="ARBA" id="ARBA00022679"/>
    </source>
</evidence>
<dbReference type="Pfam" id="PF01467">
    <property type="entry name" value="CTP_transf_like"/>
    <property type="match status" value="1"/>
</dbReference>
<accession>A0A0H3ABZ0</accession>
<evidence type="ECO:0000256" key="4">
    <source>
        <dbReference type="ARBA" id="ARBA00022741"/>
    </source>
</evidence>
<evidence type="ECO:0000256" key="1">
    <source>
        <dbReference type="ARBA" id="ARBA00012519"/>
    </source>
</evidence>
<keyword evidence="5" id="KW-0067">ATP-binding</keyword>
<protein>
    <recommendedName>
        <fullName evidence="1">D-glycero-beta-D-manno-heptose 1-phosphate adenylyltransferase</fullName>
        <ecNumber evidence="1">2.7.7.70</ecNumber>
    </recommendedName>
</protein>
<dbReference type="GO" id="GO:0005524">
    <property type="term" value="F:ATP binding"/>
    <property type="evidence" value="ECO:0007669"/>
    <property type="project" value="UniProtKB-KW"/>
</dbReference>
<keyword evidence="6" id="KW-0119">Carbohydrate metabolism</keyword>
<keyword evidence="3" id="KW-0548">Nucleotidyltransferase</keyword>
<keyword evidence="2" id="KW-0808">Transferase</keyword>
<dbReference type="HOGENOM" id="CLU_034585_2_0_7"/>
<dbReference type="SUPFAM" id="SSF52374">
    <property type="entry name" value="Nucleotidylyl transferase"/>
    <property type="match status" value="1"/>
</dbReference>
<dbReference type="GO" id="GO:0005975">
    <property type="term" value="P:carbohydrate metabolic process"/>
    <property type="evidence" value="ECO:0007669"/>
    <property type="project" value="InterPro"/>
</dbReference>
<dbReference type="AlphaFoldDB" id="A0A0H3ABZ0"/>
<evidence type="ECO:0000256" key="3">
    <source>
        <dbReference type="ARBA" id="ARBA00022695"/>
    </source>
</evidence>
<feature type="domain" description="Cytidyltransferase-like" evidence="9">
    <location>
        <begin position="67"/>
        <end position="162"/>
    </location>
</feature>
<evidence type="ECO:0000313" key="11">
    <source>
        <dbReference type="Proteomes" id="UP000009173"/>
    </source>
</evidence>
<evidence type="ECO:0000256" key="8">
    <source>
        <dbReference type="SAM" id="MobiDB-lite"/>
    </source>
</evidence>
<dbReference type="EMBL" id="CP000527">
    <property type="protein sequence ID" value="ABM29834.1"/>
    <property type="molecule type" value="Genomic_DNA"/>
</dbReference>
<dbReference type="GO" id="GO:0016773">
    <property type="term" value="F:phosphotransferase activity, alcohol group as acceptor"/>
    <property type="evidence" value="ECO:0007669"/>
    <property type="project" value="InterPro"/>
</dbReference>
<organism evidence="10 11">
    <name type="scientific">Nitratidesulfovibrio vulgaris (strain DP4)</name>
    <name type="common">Desulfovibrio vulgaris</name>
    <dbReference type="NCBI Taxonomy" id="391774"/>
    <lineage>
        <taxon>Bacteria</taxon>
        <taxon>Pseudomonadati</taxon>
        <taxon>Thermodesulfobacteriota</taxon>
        <taxon>Desulfovibrionia</taxon>
        <taxon>Desulfovibrionales</taxon>
        <taxon>Desulfovibrionaceae</taxon>
        <taxon>Nitratidesulfovibrio</taxon>
    </lineage>
</organism>
<keyword evidence="4" id="KW-0547">Nucleotide-binding</keyword>
<dbReference type="InterPro" id="IPR014729">
    <property type="entry name" value="Rossmann-like_a/b/a_fold"/>
</dbReference>
<dbReference type="NCBIfam" id="TIGR02199">
    <property type="entry name" value="rfaE_dom_II"/>
    <property type="match status" value="1"/>
</dbReference>
<dbReference type="EC" id="2.7.7.70" evidence="1"/>
<dbReference type="InterPro" id="IPR004821">
    <property type="entry name" value="Cyt_trans-like"/>
</dbReference>
<feature type="region of interest" description="Disordered" evidence="8">
    <location>
        <begin position="1"/>
        <end position="27"/>
    </location>
</feature>
<name>A0A0H3ABZ0_NITV4</name>
<dbReference type="NCBIfam" id="TIGR00125">
    <property type="entry name" value="cyt_tran_rel"/>
    <property type="match status" value="1"/>
</dbReference>
<dbReference type="Gene3D" id="3.40.50.620">
    <property type="entry name" value="HUPs"/>
    <property type="match status" value="1"/>
</dbReference>
<evidence type="ECO:0000259" key="9">
    <source>
        <dbReference type="Pfam" id="PF01467"/>
    </source>
</evidence>